<comment type="caution">
    <text evidence="4">The sequence shown here is derived from an EMBL/GenBank/DDBJ whole genome shotgun (WGS) entry which is preliminary data.</text>
</comment>
<keyword evidence="1" id="KW-0677">Repeat</keyword>
<sequence>MKISVKRTLIFLLLGVLLFPDLSNTIHYSVVTAQGVDYRHVNTKPDEAPFRVELGNETISTLSGSISIQASDLSLPGRNGLGFTLTRIYDSGSSQLFQMTSAGNTSRTDQSTEEKMFPIGRGWSWDISYMEINEGGKYLHLSGSGVFKINKDNEFVGYPWKDYTFEENKTVTVGSLTSAYVVKSIYKINQFFDSQGKLIQIADSYNNTINFEYSGWKLISITDAIGNKINITYGDGSVVLSTGTKTVTYTTTKVNGKDLLQKVTDPIGRETEYEYSVKQAGFSLTSTVPSVSNPYALLTGITYLTGAKSVIEYESTPTTRFIGKKMVNQVYRVKSREDQFVQQDGSIFTANRNDITYPLSDMGSSYDTDYNFSVAMNDGLTVTTYTNEKDYINEDYSPVYYNNDRVITAVQNGVTHTTRVDYEYDRIRRWPVPLKITETTSNSAESATKVIQNSMLYDSYGNVVSSVAPNGRITINTYGETSHLLVGVQSQIDPSRYVYNEIVRDSVHGHILTQRVREGSPTGSILQEVVNSRYDSFGNVTQQKLLQSSGGYITINTEFKATAPYNGAFPTKITTSGYDVDRKAITVSEALNFQTVDGILTSYTDGKGNTTTYEYDNLNRAIKVINPDSSERTIRYRDKQNQIEMTDEMGIKALTKWNPLGWMTETGIIEYHVFKPKGKYRYDAYGRATQTEDALGNLINYGYDQWSRQNKIVFPDSTISRVVFDDIGNIKTTTDSEGNQLKEYYDILGNVVKKEEVTSTGTVTILGTYTYDLAENVLLAKDSTQNTTKYSYDVLSRLTSVTNALNETTAYQYNMQSSMTQMIYPDGKSLRKEYDEWGRLIKSIDAKNQIETFYYDANDNITGSVDRKGNRFKYTFNSRDLLLSFELVNAQGNSLPTNEKVSYRYDSAGKRTQMSDVTGTTSYTYNPNNAQLVEVQFPDAKTIKYDYDANDNRAAMKDPFGFNTYYRYNANNQLEVVSSSLNFNRDYVAKYQYYSNGLLKQTTQGNGVVTDVAYNGLRMQELQHKKSDGSIINAYSYSYDPNGNINSRTTNGITDVFQYDALNRISTSSQFNESYQYDSRGNRSDMSTSEPFDSAASDLSYDTRNRLTQVTTIDGKIVSYTYNGDGLLWERSEGGKTTRYYWDDDQIIAEAVITGGVAKFHARYIRGEELEAREDAQGKAYYLKNGHGDVVELRDSSGSLRLNQYNYNIFGNMTLQNELIAQPFKYSGEMTESTTELQYLRARWYDPSIGRFVGEDTYEGEAKDPLTLNLYTYVINNPLKYIDPSGNKHLQKGTVGGAGGHRIVPVTKNNNSKPSAGISVKQVPHSTSHNSSDSLRQELVGVKRSSAKETGKLGKSEHAVLRGSEGRPVGSAVNDVQKARQADILIQNDGRWVIKGDNGRIHIVERDGSQVVTSFKNPSKNTDMRIQDGRWTRPSEAELQQFKEIFSNYVRW</sequence>
<keyword evidence="5" id="KW-1185">Reference proteome</keyword>
<proteinExistence type="predicted"/>
<dbReference type="InterPro" id="IPR031325">
    <property type="entry name" value="RHS_repeat"/>
</dbReference>
<feature type="domain" description="Teneurin-like YD-shell" evidence="3">
    <location>
        <begin position="1033"/>
        <end position="1278"/>
    </location>
</feature>
<dbReference type="RefSeq" id="WP_116050110.1">
    <property type="nucleotide sequence ID" value="NZ_QUBQ01000009.1"/>
</dbReference>
<organism evidence="4 5">
    <name type="scientific">Paenibacillus paeoniae</name>
    <dbReference type="NCBI Taxonomy" id="2292705"/>
    <lineage>
        <taxon>Bacteria</taxon>
        <taxon>Bacillati</taxon>
        <taxon>Bacillota</taxon>
        <taxon>Bacilli</taxon>
        <taxon>Bacillales</taxon>
        <taxon>Paenibacillaceae</taxon>
        <taxon>Paenibacillus</taxon>
    </lineage>
</organism>
<dbReference type="NCBIfam" id="TIGR03696">
    <property type="entry name" value="Rhs_assc_core"/>
    <property type="match status" value="1"/>
</dbReference>
<dbReference type="InterPro" id="IPR006530">
    <property type="entry name" value="YD"/>
</dbReference>
<feature type="region of interest" description="Disordered" evidence="2">
    <location>
        <begin position="1306"/>
        <end position="1372"/>
    </location>
</feature>
<evidence type="ECO:0000313" key="5">
    <source>
        <dbReference type="Proteomes" id="UP000261905"/>
    </source>
</evidence>
<dbReference type="PANTHER" id="PTHR32305">
    <property type="match status" value="1"/>
</dbReference>
<dbReference type="InterPro" id="IPR050708">
    <property type="entry name" value="T6SS_VgrG/RHS"/>
</dbReference>
<dbReference type="Pfam" id="PF05593">
    <property type="entry name" value="RHS_repeat"/>
    <property type="match status" value="1"/>
</dbReference>
<feature type="domain" description="Teneurin-like YD-shell" evidence="3">
    <location>
        <begin position="724"/>
        <end position="932"/>
    </location>
</feature>
<dbReference type="Gene3D" id="2.180.10.10">
    <property type="entry name" value="RHS repeat-associated core"/>
    <property type="match status" value="3"/>
</dbReference>
<dbReference type="EMBL" id="QUBQ01000009">
    <property type="protein sequence ID" value="REK69237.1"/>
    <property type="molecule type" value="Genomic_DNA"/>
</dbReference>
<evidence type="ECO:0000256" key="1">
    <source>
        <dbReference type="ARBA" id="ARBA00022737"/>
    </source>
</evidence>
<feature type="compositionally biased region" description="Basic and acidic residues" evidence="2">
    <location>
        <begin position="1346"/>
        <end position="1360"/>
    </location>
</feature>
<evidence type="ECO:0000259" key="3">
    <source>
        <dbReference type="Pfam" id="PF25023"/>
    </source>
</evidence>
<feature type="region of interest" description="Disordered" evidence="2">
    <location>
        <begin position="1074"/>
        <end position="1097"/>
    </location>
</feature>
<feature type="compositionally biased region" description="Polar residues" evidence="2">
    <location>
        <begin position="1074"/>
        <end position="1091"/>
    </location>
</feature>
<dbReference type="Pfam" id="PF25023">
    <property type="entry name" value="TEN_YD-shell"/>
    <property type="match status" value="2"/>
</dbReference>
<gene>
    <name evidence="4" type="ORF">DX130_25320</name>
</gene>
<evidence type="ECO:0000256" key="2">
    <source>
        <dbReference type="SAM" id="MobiDB-lite"/>
    </source>
</evidence>
<dbReference type="InterPro" id="IPR056823">
    <property type="entry name" value="TEN-like_YD-shell"/>
</dbReference>
<dbReference type="Proteomes" id="UP000261905">
    <property type="component" value="Unassembled WGS sequence"/>
</dbReference>
<evidence type="ECO:0000313" key="4">
    <source>
        <dbReference type="EMBL" id="REK69237.1"/>
    </source>
</evidence>
<dbReference type="InterPro" id="IPR022385">
    <property type="entry name" value="Rhs_assc_core"/>
</dbReference>
<reference evidence="4 5" key="1">
    <citation type="submission" date="2018-08" db="EMBL/GenBank/DDBJ databases">
        <title>Paenibacillus sp. M4BSY-1, whole genome shotgun sequence.</title>
        <authorList>
            <person name="Tuo L."/>
        </authorList>
    </citation>
    <scope>NUCLEOTIDE SEQUENCE [LARGE SCALE GENOMIC DNA]</scope>
    <source>
        <strain evidence="4 5">M4BSY-1</strain>
    </source>
</reference>
<accession>A0A371NZY6</accession>
<dbReference type="OrthoDB" id="41445at2"/>
<name>A0A371NZY6_9BACL</name>
<dbReference type="NCBIfam" id="TIGR01643">
    <property type="entry name" value="YD_repeat_2x"/>
    <property type="match status" value="3"/>
</dbReference>
<dbReference type="PANTHER" id="PTHR32305:SF15">
    <property type="entry name" value="PROTEIN RHSA-RELATED"/>
    <property type="match status" value="1"/>
</dbReference>
<feature type="compositionally biased region" description="Polar residues" evidence="2">
    <location>
        <begin position="1324"/>
        <end position="1334"/>
    </location>
</feature>
<protein>
    <recommendedName>
        <fullName evidence="3">Teneurin-like YD-shell domain-containing protein</fullName>
    </recommendedName>
</protein>